<dbReference type="Pfam" id="PF00072">
    <property type="entry name" value="Response_reg"/>
    <property type="match status" value="1"/>
</dbReference>
<dbReference type="GO" id="GO:0000155">
    <property type="term" value="F:phosphorelay sensor kinase activity"/>
    <property type="evidence" value="ECO:0007669"/>
    <property type="project" value="InterPro"/>
</dbReference>
<keyword evidence="12" id="KW-1185">Reference proteome</keyword>
<dbReference type="Pfam" id="PF02518">
    <property type="entry name" value="HATPase_c"/>
    <property type="match status" value="1"/>
</dbReference>
<comment type="catalytic activity">
    <reaction evidence="1">
        <text>ATP + protein L-histidine = ADP + protein N-phospho-L-histidine.</text>
        <dbReference type="EC" id="2.7.13.3"/>
    </reaction>
</comment>
<evidence type="ECO:0000313" key="12">
    <source>
        <dbReference type="Proteomes" id="UP000612329"/>
    </source>
</evidence>
<evidence type="ECO:0000313" key="11">
    <source>
        <dbReference type="EMBL" id="GGK14466.1"/>
    </source>
</evidence>
<dbReference type="SMART" id="SM00448">
    <property type="entry name" value="REC"/>
    <property type="match status" value="1"/>
</dbReference>
<keyword evidence="7" id="KW-0472">Membrane</keyword>
<dbReference type="PRINTS" id="PR00344">
    <property type="entry name" value="BCTRLSENSOR"/>
</dbReference>
<dbReference type="Pfam" id="PF07696">
    <property type="entry name" value="7TMR-DISMED2"/>
    <property type="match status" value="1"/>
</dbReference>
<evidence type="ECO:0000256" key="7">
    <source>
        <dbReference type="SAM" id="Phobius"/>
    </source>
</evidence>
<organism evidence="11 12">
    <name type="scientific">Yeosuana aromativorans</name>
    <dbReference type="NCBI Taxonomy" id="288019"/>
    <lineage>
        <taxon>Bacteria</taxon>
        <taxon>Pseudomonadati</taxon>
        <taxon>Bacteroidota</taxon>
        <taxon>Flavobacteriia</taxon>
        <taxon>Flavobacteriales</taxon>
        <taxon>Flavobacteriaceae</taxon>
        <taxon>Yeosuana</taxon>
    </lineage>
</organism>
<reference evidence="11" key="2">
    <citation type="submission" date="2020-09" db="EMBL/GenBank/DDBJ databases">
        <authorList>
            <person name="Sun Q."/>
            <person name="Ohkuma M."/>
        </authorList>
    </citation>
    <scope>NUCLEOTIDE SEQUENCE</scope>
    <source>
        <strain evidence="11">JCM 12862</strain>
    </source>
</reference>
<keyword evidence="8" id="KW-0732">Signal</keyword>
<dbReference type="EC" id="2.7.13.3" evidence="2"/>
<evidence type="ECO:0000256" key="1">
    <source>
        <dbReference type="ARBA" id="ARBA00000085"/>
    </source>
</evidence>
<sequence>MKKLVTIAAALCLVLGLKAQTTPFNYKHSKGQLYEYAEFANGGHERYAINKVIQDSVLQFKPLQSENQSVGFTSSHFWMRFLLENTDDETKTYFLQTARPITDEVDLYQITNGDIKHYKSGDQIPFNERQVSHRASVFKIKLSAKSSSTFYLHLKSDGETINLPLNLYTESEFLLVNNQQQLFLGIFYGLLLLAGFIYLFFYSSLLEKTFLYYSLYVFSIALLQASLDGLIFEYILPRGFLNSKAVLITALLSNFFLLKYCASFLKIKERLRVVHYGFQFIYGCLVVLFIMVLISPQTMELSYPLSNVNGLLSLLLILTALGIMYVKRIPVDTYFSFGILFLVIGLLGFVMNNLSMLPNNFVTLNSAKFGSGFEVIFLSLSMTNLIRKLREEKELSQEQALKKSQEISELKSYFMSNMSHELRTPINAIMGIAEEQLASLKTVEDKKNYELIKHASLSLLSSVNDILDYEKIEKNQLILREEAFNPFLSLTQISNNWEAQAQNKGLAYQLEISQDFPKNACGDADRFQQIINNILSNAVKFTTHGHICFKANWELLPDDKYLFSFIISDTGVGMDTKRKEHVFDSFSQMRLDNKRRFGGVGLGLNIVNHLVNLFNGKIRIDSIKGEGTQVTLELPMKAIINKSSEINNESKEKSIRNTVNILVVEDNVMNQMIMKKLLSKGDNITFEVVNNGAESIEALKKAKYHLILMDLQMPVMDGFEATKIIRSGEIGEQLINLPIIAVTADTMDKTRQKVFDLGMNDYMTKPVKFDLLIEKINQFRQAV</sequence>
<dbReference type="InterPro" id="IPR011623">
    <property type="entry name" value="7TMR_DISM_rcpt_extracell_dom1"/>
</dbReference>
<feature type="transmembrane region" description="Helical" evidence="7">
    <location>
        <begin position="306"/>
        <end position="326"/>
    </location>
</feature>
<evidence type="ECO:0000256" key="4">
    <source>
        <dbReference type="ARBA" id="ARBA00022679"/>
    </source>
</evidence>
<dbReference type="SUPFAM" id="SSF47384">
    <property type="entry name" value="Homodimeric domain of signal transducing histidine kinase"/>
    <property type="match status" value="1"/>
</dbReference>
<feature type="domain" description="Response regulatory" evidence="10">
    <location>
        <begin position="660"/>
        <end position="780"/>
    </location>
</feature>
<feature type="domain" description="Histidine kinase" evidence="9">
    <location>
        <begin position="417"/>
        <end position="638"/>
    </location>
</feature>
<feature type="transmembrane region" description="Helical" evidence="7">
    <location>
        <begin position="273"/>
        <end position="294"/>
    </location>
</feature>
<name>A0A8J3FDV8_9FLAO</name>
<dbReference type="Pfam" id="PF07695">
    <property type="entry name" value="7TMR-DISM_7TM"/>
    <property type="match status" value="1"/>
</dbReference>
<dbReference type="Gene3D" id="3.40.50.2300">
    <property type="match status" value="1"/>
</dbReference>
<feature type="transmembrane region" description="Helical" evidence="7">
    <location>
        <begin position="333"/>
        <end position="354"/>
    </location>
</feature>
<dbReference type="InterPro" id="IPR011006">
    <property type="entry name" value="CheY-like_superfamily"/>
</dbReference>
<dbReference type="Gene3D" id="2.60.40.2380">
    <property type="match status" value="1"/>
</dbReference>
<feature type="transmembrane region" description="Helical" evidence="7">
    <location>
        <begin position="213"/>
        <end position="235"/>
    </location>
</feature>
<feature type="chain" id="PRO_5035240538" description="histidine kinase" evidence="8">
    <location>
        <begin position="20"/>
        <end position="783"/>
    </location>
</feature>
<dbReference type="SMART" id="SM00388">
    <property type="entry name" value="HisKA"/>
    <property type="match status" value="1"/>
</dbReference>
<accession>A0A8J3FDV8</accession>
<dbReference type="SMART" id="SM00387">
    <property type="entry name" value="HATPase_c"/>
    <property type="match status" value="1"/>
</dbReference>
<dbReference type="Proteomes" id="UP000612329">
    <property type="component" value="Unassembled WGS sequence"/>
</dbReference>
<dbReference type="PANTHER" id="PTHR43047">
    <property type="entry name" value="TWO-COMPONENT HISTIDINE PROTEIN KINASE"/>
    <property type="match status" value="1"/>
</dbReference>
<keyword evidence="5 11" id="KW-0418">Kinase</keyword>
<dbReference type="PROSITE" id="PS50110">
    <property type="entry name" value="RESPONSE_REGULATORY"/>
    <property type="match status" value="1"/>
</dbReference>
<dbReference type="SUPFAM" id="SSF55874">
    <property type="entry name" value="ATPase domain of HSP90 chaperone/DNA topoisomerase II/histidine kinase"/>
    <property type="match status" value="1"/>
</dbReference>
<dbReference type="InterPro" id="IPR036890">
    <property type="entry name" value="HATPase_C_sf"/>
</dbReference>
<evidence type="ECO:0000259" key="10">
    <source>
        <dbReference type="PROSITE" id="PS50110"/>
    </source>
</evidence>
<dbReference type="Gene3D" id="3.30.565.10">
    <property type="entry name" value="Histidine kinase-like ATPase, C-terminal domain"/>
    <property type="match status" value="1"/>
</dbReference>
<feature type="transmembrane region" description="Helical" evidence="7">
    <location>
        <begin position="182"/>
        <end position="201"/>
    </location>
</feature>
<dbReference type="InterPro" id="IPR003594">
    <property type="entry name" value="HATPase_dom"/>
</dbReference>
<evidence type="ECO:0000256" key="6">
    <source>
        <dbReference type="PROSITE-ProRule" id="PRU00169"/>
    </source>
</evidence>
<keyword evidence="4" id="KW-0808">Transferase</keyword>
<gene>
    <name evidence="11" type="primary">ladS</name>
    <name evidence="11" type="ORF">GCM10007962_05900</name>
</gene>
<dbReference type="CDD" id="cd00082">
    <property type="entry name" value="HisKA"/>
    <property type="match status" value="1"/>
</dbReference>
<feature type="modified residue" description="4-aspartylphosphate" evidence="6">
    <location>
        <position position="710"/>
    </location>
</feature>
<evidence type="ECO:0000259" key="9">
    <source>
        <dbReference type="PROSITE" id="PS50109"/>
    </source>
</evidence>
<dbReference type="InterPro" id="IPR011622">
    <property type="entry name" value="7TMR_DISM_rcpt_extracell_dom2"/>
</dbReference>
<evidence type="ECO:0000256" key="3">
    <source>
        <dbReference type="ARBA" id="ARBA00022553"/>
    </source>
</evidence>
<dbReference type="Gene3D" id="1.10.287.130">
    <property type="match status" value="1"/>
</dbReference>
<dbReference type="InterPro" id="IPR036097">
    <property type="entry name" value="HisK_dim/P_sf"/>
</dbReference>
<evidence type="ECO:0000256" key="5">
    <source>
        <dbReference type="ARBA" id="ARBA00022777"/>
    </source>
</evidence>
<dbReference type="InterPro" id="IPR005467">
    <property type="entry name" value="His_kinase_dom"/>
</dbReference>
<dbReference type="EMBL" id="BMNR01000001">
    <property type="protein sequence ID" value="GGK14466.1"/>
    <property type="molecule type" value="Genomic_DNA"/>
</dbReference>
<dbReference type="SUPFAM" id="SSF52172">
    <property type="entry name" value="CheY-like"/>
    <property type="match status" value="1"/>
</dbReference>
<comment type="caution">
    <text evidence="11">The sequence shown here is derived from an EMBL/GenBank/DDBJ whole genome shotgun (WGS) entry which is preliminary data.</text>
</comment>
<dbReference type="AlphaFoldDB" id="A0A8J3FDV8"/>
<evidence type="ECO:0000256" key="2">
    <source>
        <dbReference type="ARBA" id="ARBA00012438"/>
    </source>
</evidence>
<dbReference type="PROSITE" id="PS50109">
    <property type="entry name" value="HIS_KIN"/>
    <property type="match status" value="1"/>
</dbReference>
<proteinExistence type="predicted"/>
<dbReference type="InterPro" id="IPR004358">
    <property type="entry name" value="Sig_transdc_His_kin-like_C"/>
</dbReference>
<evidence type="ECO:0000256" key="8">
    <source>
        <dbReference type="SAM" id="SignalP"/>
    </source>
</evidence>
<dbReference type="RefSeq" id="WP_188649824.1">
    <property type="nucleotide sequence ID" value="NZ_BMNR01000001.1"/>
</dbReference>
<feature type="transmembrane region" description="Helical" evidence="7">
    <location>
        <begin position="241"/>
        <end position="261"/>
    </location>
</feature>
<dbReference type="CDD" id="cd17546">
    <property type="entry name" value="REC_hyHK_CKI1_RcsC-like"/>
    <property type="match status" value="1"/>
</dbReference>
<dbReference type="InterPro" id="IPR001789">
    <property type="entry name" value="Sig_transdc_resp-reg_receiver"/>
</dbReference>
<reference evidence="11" key="1">
    <citation type="journal article" date="2014" name="Int. J. Syst. Evol. Microbiol.">
        <title>Complete genome sequence of Corynebacterium casei LMG S-19264T (=DSM 44701T), isolated from a smear-ripened cheese.</title>
        <authorList>
            <consortium name="US DOE Joint Genome Institute (JGI-PGF)"/>
            <person name="Walter F."/>
            <person name="Albersmeier A."/>
            <person name="Kalinowski J."/>
            <person name="Ruckert C."/>
        </authorList>
    </citation>
    <scope>NUCLEOTIDE SEQUENCE</scope>
    <source>
        <strain evidence="11">JCM 12862</strain>
    </source>
</reference>
<keyword evidence="3 6" id="KW-0597">Phosphoprotein</keyword>
<feature type="signal peptide" evidence="8">
    <location>
        <begin position="1"/>
        <end position="19"/>
    </location>
</feature>
<keyword evidence="7" id="KW-1133">Transmembrane helix</keyword>
<keyword evidence="7" id="KW-0812">Transmembrane</keyword>
<dbReference type="InterPro" id="IPR003661">
    <property type="entry name" value="HisK_dim/P_dom"/>
</dbReference>
<dbReference type="Pfam" id="PF00512">
    <property type="entry name" value="HisKA"/>
    <property type="match status" value="1"/>
</dbReference>
<protein>
    <recommendedName>
        <fullName evidence="2">histidine kinase</fullName>
        <ecNumber evidence="2">2.7.13.3</ecNumber>
    </recommendedName>
</protein>